<gene>
    <name evidence="1" type="ORF">EDS130_LOCUS43632</name>
</gene>
<accession>A0A815UCQ5</accession>
<protein>
    <submittedName>
        <fullName evidence="1">Uncharacterized protein</fullName>
    </submittedName>
</protein>
<dbReference type="EMBL" id="CAJNOJ010000740">
    <property type="protein sequence ID" value="CAF1517161.1"/>
    <property type="molecule type" value="Genomic_DNA"/>
</dbReference>
<dbReference type="Proteomes" id="UP000663852">
    <property type="component" value="Unassembled WGS sequence"/>
</dbReference>
<evidence type="ECO:0000313" key="1">
    <source>
        <dbReference type="EMBL" id="CAF1517161.1"/>
    </source>
</evidence>
<name>A0A815UCQ5_ADIRI</name>
<dbReference type="OrthoDB" id="10021782at2759"/>
<proteinExistence type="predicted"/>
<sequence>MSFSLHTMMRERPRAYLRNRFSETVCKFLNLFTVCSRHSTAYIIENPSYSTPFIIPSPTITRRNVYLSNRHKLTFYPTSFTSLDRIDQNNRVSASLSSSSSLSSSPISTCHSCLTNDQMLCTNSDSLDKSSTPPASTHFSYLIRPTTPCIFGREDYHDEDEYMNDDDEFFLTAGGIVHSCPNIYELSVVNHRKLQSCDHLIFLNHENTLVNHSCLNCYDTELDRYSIVPRFQPIASSISTDSINSELELYKERHAIGLYRQQYHDETFLPTTWKSDNYLLFMPVISSSHRSSFLSLIDHGKRSRSHDTSFEQPYASIVT</sequence>
<comment type="caution">
    <text evidence="1">The sequence shown here is derived from an EMBL/GenBank/DDBJ whole genome shotgun (WGS) entry which is preliminary data.</text>
</comment>
<organism evidence="1 2">
    <name type="scientific">Adineta ricciae</name>
    <name type="common">Rotifer</name>
    <dbReference type="NCBI Taxonomy" id="249248"/>
    <lineage>
        <taxon>Eukaryota</taxon>
        <taxon>Metazoa</taxon>
        <taxon>Spiralia</taxon>
        <taxon>Gnathifera</taxon>
        <taxon>Rotifera</taxon>
        <taxon>Eurotatoria</taxon>
        <taxon>Bdelloidea</taxon>
        <taxon>Adinetida</taxon>
        <taxon>Adinetidae</taxon>
        <taxon>Adineta</taxon>
    </lineage>
</organism>
<dbReference type="AlphaFoldDB" id="A0A815UCQ5"/>
<reference evidence="1" key="1">
    <citation type="submission" date="2021-02" db="EMBL/GenBank/DDBJ databases">
        <authorList>
            <person name="Nowell W R."/>
        </authorList>
    </citation>
    <scope>NUCLEOTIDE SEQUENCE</scope>
</reference>
<evidence type="ECO:0000313" key="2">
    <source>
        <dbReference type="Proteomes" id="UP000663852"/>
    </source>
</evidence>